<protein>
    <submittedName>
        <fullName evidence="3">YlxR family protein</fullName>
    </submittedName>
</protein>
<dbReference type="PANTHER" id="PTHR34215:SF1">
    <property type="entry name" value="YLXR DOMAIN-CONTAINING PROTEIN"/>
    <property type="match status" value="1"/>
</dbReference>
<dbReference type="PANTHER" id="PTHR34215">
    <property type="entry name" value="BLL0784 PROTEIN"/>
    <property type="match status" value="1"/>
</dbReference>
<gene>
    <name evidence="3" type="ORF">H9894_08395</name>
</gene>
<reference evidence="3" key="1">
    <citation type="journal article" date="2021" name="PeerJ">
        <title>Extensive microbial diversity within the chicken gut microbiome revealed by metagenomics and culture.</title>
        <authorList>
            <person name="Gilroy R."/>
            <person name="Ravi A."/>
            <person name="Getino M."/>
            <person name="Pursley I."/>
            <person name="Horton D.L."/>
            <person name="Alikhan N.F."/>
            <person name="Baker D."/>
            <person name="Gharbi K."/>
            <person name="Hall N."/>
            <person name="Watson M."/>
            <person name="Adriaenssens E.M."/>
            <person name="Foster-Nyarko E."/>
            <person name="Jarju S."/>
            <person name="Secka A."/>
            <person name="Antonio M."/>
            <person name="Oren A."/>
            <person name="Chaudhuri R.R."/>
            <person name="La Ragione R."/>
            <person name="Hildebrand F."/>
            <person name="Pallen M.J."/>
        </authorList>
    </citation>
    <scope>NUCLEOTIDE SEQUENCE</scope>
    <source>
        <strain evidence="3">ChiHecec2B26-446</strain>
    </source>
</reference>
<feature type="domain" description="YlxR" evidence="2">
    <location>
        <begin position="22"/>
        <end position="74"/>
    </location>
</feature>
<feature type="compositionally biased region" description="Basic and acidic residues" evidence="1">
    <location>
        <begin position="83"/>
        <end position="93"/>
    </location>
</feature>
<dbReference type="Gene3D" id="3.30.1230.10">
    <property type="entry name" value="YlxR-like"/>
    <property type="match status" value="1"/>
</dbReference>
<dbReference type="EMBL" id="DXHV01000073">
    <property type="protein sequence ID" value="HIW01192.1"/>
    <property type="molecule type" value="Genomic_DNA"/>
</dbReference>
<dbReference type="InterPro" id="IPR007393">
    <property type="entry name" value="YlxR_dom"/>
</dbReference>
<evidence type="ECO:0000313" key="4">
    <source>
        <dbReference type="Proteomes" id="UP000886752"/>
    </source>
</evidence>
<comment type="caution">
    <text evidence="3">The sequence shown here is derived from an EMBL/GenBank/DDBJ whole genome shotgun (WGS) entry which is preliminary data.</text>
</comment>
<proteinExistence type="predicted"/>
<evidence type="ECO:0000259" key="2">
    <source>
        <dbReference type="Pfam" id="PF04296"/>
    </source>
</evidence>
<accession>A0A9D1TQK2</accession>
<organism evidence="3 4">
    <name type="scientific">Candidatus Desulfovibrio intestinipullorum</name>
    <dbReference type="NCBI Taxonomy" id="2838536"/>
    <lineage>
        <taxon>Bacteria</taxon>
        <taxon>Pseudomonadati</taxon>
        <taxon>Thermodesulfobacteriota</taxon>
        <taxon>Desulfovibrionia</taxon>
        <taxon>Desulfovibrionales</taxon>
        <taxon>Desulfovibrionaceae</taxon>
        <taxon>Desulfovibrio</taxon>
    </lineage>
</organism>
<dbReference type="Proteomes" id="UP000886752">
    <property type="component" value="Unassembled WGS sequence"/>
</dbReference>
<name>A0A9D1TQK2_9BACT</name>
<sequence>MSSTERQSRPTGQANADSGPVRMCVICRQRAPKAHLLRHVLSADGSLVEDTRQTCPGRGWYVCSQETCRKKFARFRPARRRKAREDASRDRELSVQASPAETCPHH</sequence>
<dbReference type="SUPFAM" id="SSF64376">
    <property type="entry name" value="YlxR-like"/>
    <property type="match status" value="1"/>
</dbReference>
<evidence type="ECO:0000256" key="1">
    <source>
        <dbReference type="SAM" id="MobiDB-lite"/>
    </source>
</evidence>
<dbReference type="InterPro" id="IPR035931">
    <property type="entry name" value="YlxR-like_sf"/>
</dbReference>
<dbReference type="InterPro" id="IPR037465">
    <property type="entry name" value="YlxR"/>
</dbReference>
<feature type="region of interest" description="Disordered" evidence="1">
    <location>
        <begin position="76"/>
        <end position="106"/>
    </location>
</feature>
<dbReference type="AlphaFoldDB" id="A0A9D1TQK2"/>
<dbReference type="Pfam" id="PF04296">
    <property type="entry name" value="YlxR"/>
    <property type="match status" value="1"/>
</dbReference>
<evidence type="ECO:0000313" key="3">
    <source>
        <dbReference type="EMBL" id="HIW01192.1"/>
    </source>
</evidence>
<reference evidence="3" key="2">
    <citation type="submission" date="2021-04" db="EMBL/GenBank/DDBJ databases">
        <authorList>
            <person name="Gilroy R."/>
        </authorList>
    </citation>
    <scope>NUCLEOTIDE SEQUENCE</scope>
    <source>
        <strain evidence="3">ChiHecec2B26-446</strain>
    </source>
</reference>